<feature type="binding site" evidence="8">
    <location>
        <position position="64"/>
    </location>
    <ligand>
        <name>Zn(2+)</name>
        <dbReference type="ChEBI" id="CHEBI:29105"/>
        <label>1</label>
        <note>catalytic</note>
    </ligand>
</feature>
<dbReference type="InterPro" id="IPR013471">
    <property type="entry name" value="RNase_Z/BN"/>
</dbReference>
<dbReference type="Proteomes" id="UP001206126">
    <property type="component" value="Unassembled WGS sequence"/>
</dbReference>
<feature type="binding site" evidence="8">
    <location>
        <position position="140"/>
    </location>
    <ligand>
        <name>Zn(2+)</name>
        <dbReference type="ChEBI" id="CHEBI:29105"/>
        <label>1</label>
        <note>catalytic</note>
    </ligand>
</feature>
<dbReference type="PANTHER" id="PTHR46018">
    <property type="entry name" value="ZINC PHOSPHODIESTERASE ELAC PROTEIN 1"/>
    <property type="match status" value="1"/>
</dbReference>
<comment type="catalytic activity">
    <reaction evidence="8">
        <text>Endonucleolytic cleavage of RNA, removing extra 3' nucleotides from tRNA precursor, generating 3' termini of tRNAs. A 3'-hydroxy group is left at the tRNA terminus and a 5'-phosphoryl group is left at the trailer molecule.</text>
        <dbReference type="EC" id="3.1.26.11"/>
    </reaction>
</comment>
<evidence type="ECO:0000256" key="3">
    <source>
        <dbReference type="ARBA" id="ARBA00022722"/>
    </source>
</evidence>
<feature type="binding site" evidence="8">
    <location>
        <position position="67"/>
    </location>
    <ligand>
        <name>Zn(2+)</name>
        <dbReference type="ChEBI" id="CHEBI:29105"/>
        <label>2</label>
        <note>catalytic</note>
    </ligand>
</feature>
<dbReference type="PANTHER" id="PTHR46018:SF2">
    <property type="entry name" value="ZINC PHOSPHODIESTERASE ELAC PROTEIN 1"/>
    <property type="match status" value="1"/>
</dbReference>
<keyword evidence="2 8" id="KW-0819">tRNA processing</keyword>
<proteinExistence type="inferred from homology"/>
<comment type="subunit">
    <text evidence="1 8">Homodimer.</text>
</comment>
<feature type="binding site" evidence="8">
    <location>
        <position position="62"/>
    </location>
    <ligand>
        <name>Zn(2+)</name>
        <dbReference type="ChEBI" id="CHEBI:29105"/>
        <label>1</label>
        <note>catalytic</note>
    </ligand>
</feature>
<feature type="binding site" evidence="8">
    <location>
        <position position="211"/>
    </location>
    <ligand>
        <name>Zn(2+)</name>
        <dbReference type="ChEBI" id="CHEBI:29105"/>
        <label>1</label>
        <note>catalytic</note>
    </ligand>
</feature>
<dbReference type="Pfam" id="PF23023">
    <property type="entry name" value="Anti-Pycsar_Apyc1"/>
    <property type="match status" value="1"/>
</dbReference>
<dbReference type="Gene3D" id="3.60.15.10">
    <property type="entry name" value="Ribonuclease Z/Hydroxyacylglutathione hydrolase-like"/>
    <property type="match status" value="1"/>
</dbReference>
<feature type="active site" description="Proton acceptor" evidence="8">
    <location>
        <position position="66"/>
    </location>
</feature>
<evidence type="ECO:0000256" key="1">
    <source>
        <dbReference type="ARBA" id="ARBA00011738"/>
    </source>
</evidence>
<organism evidence="9 10">
    <name type="scientific">Massilia agilis</name>
    <dbReference type="NCBI Taxonomy" id="1811226"/>
    <lineage>
        <taxon>Bacteria</taxon>
        <taxon>Pseudomonadati</taxon>
        <taxon>Pseudomonadota</taxon>
        <taxon>Betaproteobacteria</taxon>
        <taxon>Burkholderiales</taxon>
        <taxon>Oxalobacteraceae</taxon>
        <taxon>Telluria group</taxon>
        <taxon>Massilia</taxon>
    </lineage>
</organism>
<dbReference type="RefSeq" id="WP_258820262.1">
    <property type="nucleotide sequence ID" value="NZ_JANUHB010000001.1"/>
</dbReference>
<dbReference type="EMBL" id="JANUHB010000001">
    <property type="protein sequence ID" value="MCS0806472.1"/>
    <property type="molecule type" value="Genomic_DNA"/>
</dbReference>
<evidence type="ECO:0000256" key="7">
    <source>
        <dbReference type="ARBA" id="ARBA00022833"/>
    </source>
</evidence>
<dbReference type="CDD" id="cd07717">
    <property type="entry name" value="RNaseZ_ZiPD-like_MBL-fold"/>
    <property type="match status" value="1"/>
</dbReference>
<evidence type="ECO:0000256" key="6">
    <source>
        <dbReference type="ARBA" id="ARBA00022801"/>
    </source>
</evidence>
<keyword evidence="6 8" id="KW-0378">Hydrolase</keyword>
<evidence type="ECO:0000256" key="2">
    <source>
        <dbReference type="ARBA" id="ARBA00022694"/>
    </source>
</evidence>
<keyword evidence="5 8" id="KW-0255">Endonuclease</keyword>
<comment type="caution">
    <text evidence="9">The sequence shown here is derived from an EMBL/GenBank/DDBJ whole genome shotgun (WGS) entry which is preliminary data.</text>
</comment>
<sequence>MELEFLGTSSGTPTKTRNVSALALRSPLAGRWYLVDCGEGTQHRLLHTSLSLMGLRAIFITHVHGDHCYGLPGLLASAGLLNRTDELLLVGPAAIAAFVQGVMETTQLGLPYPLAFLPVEQGIPNGLLPDFEVRATALSHRVPSYAYSFTESTVERKLDAARLRADGVPRGPAWGELQRGRDVRLANGRALRAQDYLLPPRKPRTIIIGGDNDTPELLADEAVGADVLVHEATYTEEILEKVGPAPQHSTARRTARFAADANIPNLVLTHFSPRYQQHNGPQTLADVEREARAAYHGNLFLANDLDRFSLDRQGRLSRIAQAG</sequence>
<comment type="function">
    <text evidence="8">Zinc phosphodiesterase, which displays some tRNA 3'-processing endonuclease activity. Probably involved in tRNA maturation, by removing a 3'-trailer from precursor tRNA.</text>
</comment>
<accession>A0ABT2D591</accession>
<gene>
    <name evidence="8" type="primary">rnz</name>
    <name evidence="9" type="ORF">NX774_00845</name>
</gene>
<evidence type="ECO:0000313" key="10">
    <source>
        <dbReference type="Proteomes" id="UP001206126"/>
    </source>
</evidence>
<reference evidence="9 10" key="1">
    <citation type="submission" date="2022-08" db="EMBL/GenBank/DDBJ databases">
        <title>Reclassification of Massilia species as members of the genera Telluria, Duganella, Pseudoduganella, Mokoshia gen. nov. and Zemynaea gen. nov. using orthogonal and non-orthogonal genome-based approaches.</title>
        <authorList>
            <person name="Bowman J.P."/>
        </authorList>
    </citation>
    <scope>NUCLEOTIDE SEQUENCE [LARGE SCALE GENOMIC DNA]</scope>
    <source>
        <strain evidence="9 10">JCM 31605</strain>
    </source>
</reference>
<evidence type="ECO:0000256" key="8">
    <source>
        <dbReference type="HAMAP-Rule" id="MF_01818"/>
    </source>
</evidence>
<keyword evidence="4 8" id="KW-0479">Metal-binding</keyword>
<feature type="binding site" evidence="8">
    <location>
        <position position="211"/>
    </location>
    <ligand>
        <name>Zn(2+)</name>
        <dbReference type="ChEBI" id="CHEBI:29105"/>
        <label>2</label>
        <note>catalytic</note>
    </ligand>
</feature>
<keyword evidence="7 8" id="KW-0862">Zinc</keyword>
<evidence type="ECO:0000313" key="9">
    <source>
        <dbReference type="EMBL" id="MCS0806472.1"/>
    </source>
</evidence>
<keyword evidence="10" id="KW-1185">Reference proteome</keyword>
<dbReference type="HAMAP" id="MF_01818">
    <property type="entry name" value="RNase_Z_BN"/>
    <property type="match status" value="1"/>
</dbReference>
<evidence type="ECO:0000256" key="4">
    <source>
        <dbReference type="ARBA" id="ARBA00022723"/>
    </source>
</evidence>
<dbReference type="SUPFAM" id="SSF56281">
    <property type="entry name" value="Metallo-hydrolase/oxidoreductase"/>
    <property type="match status" value="1"/>
</dbReference>
<dbReference type="NCBIfam" id="NF000801">
    <property type="entry name" value="PRK00055.1-3"/>
    <property type="match status" value="1"/>
</dbReference>
<feature type="binding site" evidence="8">
    <location>
        <position position="66"/>
    </location>
    <ligand>
        <name>Zn(2+)</name>
        <dbReference type="ChEBI" id="CHEBI:29105"/>
        <label>2</label>
        <note>catalytic</note>
    </ligand>
</feature>
<protein>
    <recommendedName>
        <fullName evidence="8">Ribonuclease Z</fullName>
        <shortName evidence="8">RNase Z</shortName>
        <ecNumber evidence="8">3.1.26.11</ecNumber>
    </recommendedName>
    <alternativeName>
        <fullName evidence="8">tRNA 3 endonuclease</fullName>
    </alternativeName>
    <alternativeName>
        <fullName evidence="8">tRNase Z</fullName>
    </alternativeName>
</protein>
<evidence type="ECO:0000256" key="5">
    <source>
        <dbReference type="ARBA" id="ARBA00022759"/>
    </source>
</evidence>
<comment type="similarity">
    <text evidence="8">Belongs to the RNase Z family.</text>
</comment>
<keyword evidence="3 8" id="KW-0540">Nuclease</keyword>
<dbReference type="InterPro" id="IPR036866">
    <property type="entry name" value="RibonucZ/Hydroxyglut_hydro"/>
</dbReference>
<dbReference type="EC" id="3.1.26.11" evidence="8"/>
<feature type="binding site" evidence="8">
    <location>
        <position position="270"/>
    </location>
    <ligand>
        <name>Zn(2+)</name>
        <dbReference type="ChEBI" id="CHEBI:29105"/>
        <label>2</label>
        <note>catalytic</note>
    </ligand>
</feature>
<dbReference type="GO" id="GO:0042781">
    <property type="term" value="F:3'-tRNA processing endoribonuclease activity"/>
    <property type="evidence" value="ECO:0007669"/>
    <property type="project" value="UniProtKB-EC"/>
</dbReference>
<name>A0ABT2D591_9BURK</name>
<comment type="cofactor">
    <cofactor evidence="8">
        <name>Zn(2+)</name>
        <dbReference type="ChEBI" id="CHEBI:29105"/>
    </cofactor>
    <text evidence="8">Binds 2 Zn(2+) ions.</text>
</comment>